<keyword evidence="5" id="KW-1185">Reference proteome</keyword>
<dbReference type="Pfam" id="PF12796">
    <property type="entry name" value="Ank_2"/>
    <property type="match status" value="2"/>
</dbReference>
<accession>A0ABR1C480</accession>
<evidence type="ECO:0000313" key="5">
    <source>
        <dbReference type="Proteomes" id="UP001303046"/>
    </source>
</evidence>
<gene>
    <name evidence="4" type="primary">Necator_chrII.g5015</name>
    <name evidence="4" type="ORF">RB195_017223</name>
</gene>
<feature type="repeat" description="ANK" evidence="1">
    <location>
        <begin position="1016"/>
        <end position="1048"/>
    </location>
</feature>
<feature type="repeat" description="ANK" evidence="1">
    <location>
        <begin position="1049"/>
        <end position="1070"/>
    </location>
</feature>
<feature type="region of interest" description="Disordered" evidence="2">
    <location>
        <begin position="767"/>
        <end position="786"/>
    </location>
</feature>
<feature type="region of interest" description="Disordered" evidence="2">
    <location>
        <begin position="141"/>
        <end position="163"/>
    </location>
</feature>
<evidence type="ECO:0000256" key="3">
    <source>
        <dbReference type="SAM" id="Phobius"/>
    </source>
</evidence>
<evidence type="ECO:0000313" key="4">
    <source>
        <dbReference type="EMBL" id="KAK6733344.1"/>
    </source>
</evidence>
<feature type="compositionally biased region" description="Polar residues" evidence="2">
    <location>
        <begin position="206"/>
        <end position="220"/>
    </location>
</feature>
<feature type="compositionally biased region" description="Acidic residues" evidence="2">
    <location>
        <begin position="840"/>
        <end position="850"/>
    </location>
</feature>
<feature type="compositionally biased region" description="Basic and acidic residues" evidence="2">
    <location>
        <begin position="312"/>
        <end position="324"/>
    </location>
</feature>
<feature type="compositionally biased region" description="Basic and acidic residues" evidence="2">
    <location>
        <begin position="239"/>
        <end position="248"/>
    </location>
</feature>
<sequence>MDGGGRMAASQQPVGWVAGDSSVTINRLSFRVLCPCCVVLIEIIAVFLFDGFVGIASVRGFFAGYHPGYPLLVNRTYHDNATAAYAEDVRKGGQNRTPTLSRKHGERALMSPLDSIFSDSLENILSDFDDALGATHSSKVNRTLPRDHDTVPSGRRMQNGYASDYTGYYSSPVGLGPDRRADSNAMLASRPFALDLSAPPKPPHRSTANGRATPSKQSTSAYTALGRTITEIKARNTESPFPDRELHSRMGSRVGTPIDLGVPAYNGNNTLTRPRTPHRLEAEKDQKFVSESSLERSYQPPSTHNSNSWRRIPVEERPQAHEPRLNANGRTTEFASLRRGREYAVSDTQNAHRVRYYSASPKMPRKLQAVPPLPSASQFTYTHNNGNTMLAKTQGTSMSPRPGDEKLFIPKQMTTVGVCTGPLPPAKPCVECGPLRKEVQELLKRLAVAEAKPVLVSIGTGTEEIKRVDVAVGDPTLWYTIGTETERYETVERGADAMHININSAECQTSPTTMAEVGVTVEPNVVNIDSQTEDQAKIHLGVNTDQDEIPKIAVSVDQETMTTRTYYRNIPSQTDTLAEEEAQEVIVPADLCAIAASSDAECQTETVLTADSNGESIASDDMVGDLSVSECARCKQREETFTRNVGVGACSVSDKVCIECDKATPDEVDENDAPGFKPDSDQLRSKEFDLARAAAVKKLLTCEQKQPFVRGTAVSRSARIERKKGDDLEYIADKNKSIVASQSAPATTPSGETADALKNKVVLKKEVPLPPSNLPDPIPARIPRPKISKYALPAESAETPDEEEEAADRLTPLRSELRSLGRWPRNNAQVPYSPYKNGSESDEDSDDSEGSYDTHEDGVDHEESPYEISSPMREAMESLNSHLIQPGTITPETADWALKYVQHEWLKCAARKGSQAAAVDVLIEQLRELSSALLKVVVNITDQNGNTALHYAVSHGNFAVVSSLLDSGECQLNLANRAGYSAVMLAALSSLENDVEKAVVQRLFQLGNVNARATQHGQTALMLSVSHGKKNTTELLLACGAQVNLQDEEGSTALMCAAEHGHKDIVKLLLAQPGIDAALTDCDSSTALSIAVENGHRDIGVLIYAHLNYSRADSIEEK</sequence>
<dbReference type="PANTHER" id="PTHR24168">
    <property type="entry name" value="KN MOTIF AND ANKYRIN REPEAT DOMAIN-CONTAINING"/>
    <property type="match status" value="1"/>
</dbReference>
<feature type="transmembrane region" description="Helical" evidence="3">
    <location>
        <begin position="28"/>
        <end position="49"/>
    </location>
</feature>
<dbReference type="InterPro" id="IPR002110">
    <property type="entry name" value="Ankyrin_rpt"/>
</dbReference>
<name>A0ABR1C480_NECAM</name>
<reference evidence="4 5" key="1">
    <citation type="submission" date="2023-08" db="EMBL/GenBank/DDBJ databases">
        <title>A Necator americanus chromosomal reference genome.</title>
        <authorList>
            <person name="Ilik V."/>
            <person name="Petrzelkova K.J."/>
            <person name="Pardy F."/>
            <person name="Fuh T."/>
            <person name="Niatou-Singa F.S."/>
            <person name="Gouil Q."/>
            <person name="Baker L."/>
            <person name="Ritchie M.E."/>
            <person name="Jex A.R."/>
            <person name="Gazzola D."/>
            <person name="Li H."/>
            <person name="Toshio Fujiwara R."/>
            <person name="Zhan B."/>
            <person name="Aroian R.V."/>
            <person name="Pafco B."/>
            <person name="Schwarz E.M."/>
        </authorList>
    </citation>
    <scope>NUCLEOTIDE SEQUENCE [LARGE SCALE GENOMIC DNA]</scope>
    <source>
        <strain evidence="4 5">Aroian</strain>
        <tissue evidence="4">Whole animal</tissue>
    </source>
</reference>
<dbReference type="Proteomes" id="UP001303046">
    <property type="component" value="Unassembled WGS sequence"/>
</dbReference>
<feature type="compositionally biased region" description="Polar residues" evidence="2">
    <location>
        <begin position="289"/>
        <end position="309"/>
    </location>
</feature>
<feature type="compositionally biased region" description="Pro residues" evidence="2">
    <location>
        <begin position="768"/>
        <end position="782"/>
    </location>
</feature>
<organism evidence="4 5">
    <name type="scientific">Necator americanus</name>
    <name type="common">Human hookworm</name>
    <dbReference type="NCBI Taxonomy" id="51031"/>
    <lineage>
        <taxon>Eukaryota</taxon>
        <taxon>Metazoa</taxon>
        <taxon>Ecdysozoa</taxon>
        <taxon>Nematoda</taxon>
        <taxon>Chromadorea</taxon>
        <taxon>Rhabditida</taxon>
        <taxon>Rhabditina</taxon>
        <taxon>Rhabditomorpha</taxon>
        <taxon>Strongyloidea</taxon>
        <taxon>Ancylostomatidae</taxon>
        <taxon>Bunostominae</taxon>
        <taxon>Necator</taxon>
    </lineage>
</organism>
<feature type="repeat" description="ANK" evidence="1">
    <location>
        <begin position="944"/>
        <end position="968"/>
    </location>
</feature>
<feature type="compositionally biased region" description="Basic and acidic residues" evidence="2">
    <location>
        <begin position="278"/>
        <end position="288"/>
    </location>
</feature>
<evidence type="ECO:0000256" key="1">
    <source>
        <dbReference type="PROSITE-ProRule" id="PRU00023"/>
    </source>
</evidence>
<dbReference type="SMART" id="SM00248">
    <property type="entry name" value="ANK"/>
    <property type="match status" value="5"/>
</dbReference>
<keyword evidence="3" id="KW-0812">Transmembrane</keyword>
<dbReference type="SUPFAM" id="SSF48403">
    <property type="entry name" value="Ankyrin repeat"/>
    <property type="match status" value="1"/>
</dbReference>
<dbReference type="PROSITE" id="PS50297">
    <property type="entry name" value="ANK_REP_REGION"/>
    <property type="match status" value="3"/>
</dbReference>
<evidence type="ECO:0008006" key="6">
    <source>
        <dbReference type="Google" id="ProtNLM"/>
    </source>
</evidence>
<feature type="region of interest" description="Disordered" evidence="2">
    <location>
        <begin position="820"/>
        <end position="867"/>
    </location>
</feature>
<dbReference type="EMBL" id="JAVFWL010000002">
    <property type="protein sequence ID" value="KAK6733344.1"/>
    <property type="molecule type" value="Genomic_DNA"/>
</dbReference>
<dbReference type="InterPro" id="IPR047184">
    <property type="entry name" value="KANK1-4"/>
</dbReference>
<dbReference type="PANTHER" id="PTHR24168:SF21">
    <property type="entry name" value="KANK, ISOFORM D"/>
    <property type="match status" value="1"/>
</dbReference>
<keyword evidence="3" id="KW-0472">Membrane</keyword>
<comment type="caution">
    <text evidence="4">The sequence shown here is derived from an EMBL/GenBank/DDBJ whole genome shotgun (WGS) entry which is preliminary data.</text>
</comment>
<feature type="region of interest" description="Disordered" evidence="2">
    <location>
        <begin position="194"/>
        <end position="220"/>
    </location>
</feature>
<keyword evidence="3" id="KW-1133">Transmembrane helix</keyword>
<feature type="compositionally biased region" description="Basic and acidic residues" evidence="2">
    <location>
        <begin position="852"/>
        <end position="864"/>
    </location>
</feature>
<dbReference type="Gene3D" id="1.25.40.20">
    <property type="entry name" value="Ankyrin repeat-containing domain"/>
    <property type="match status" value="1"/>
</dbReference>
<protein>
    <recommendedName>
        <fullName evidence="6">Ankyrin repeat protein</fullName>
    </recommendedName>
</protein>
<feature type="region of interest" description="Disordered" evidence="2">
    <location>
        <begin position="239"/>
        <end position="324"/>
    </location>
</feature>
<dbReference type="PROSITE" id="PS50088">
    <property type="entry name" value="ANK_REPEAT"/>
    <property type="match status" value="3"/>
</dbReference>
<evidence type="ECO:0000256" key="2">
    <source>
        <dbReference type="SAM" id="MobiDB-lite"/>
    </source>
</evidence>
<proteinExistence type="predicted"/>
<keyword evidence="1" id="KW-0040">ANK repeat</keyword>
<dbReference type="InterPro" id="IPR036770">
    <property type="entry name" value="Ankyrin_rpt-contain_sf"/>
</dbReference>